<feature type="region of interest" description="Disordered" evidence="5">
    <location>
        <begin position="1"/>
        <end position="61"/>
    </location>
</feature>
<dbReference type="GO" id="GO:0003677">
    <property type="term" value="F:DNA binding"/>
    <property type="evidence" value="ECO:0007669"/>
    <property type="project" value="UniProtKB-KW"/>
</dbReference>
<evidence type="ECO:0000256" key="3">
    <source>
        <dbReference type="ARBA" id="ARBA00023163"/>
    </source>
</evidence>
<dbReference type="Proteomes" id="UP000053342">
    <property type="component" value="Unassembled WGS sequence"/>
</dbReference>
<reference evidence="7 8" key="1">
    <citation type="submission" date="2015-01" db="EMBL/GenBank/DDBJ databases">
        <title>The Genome Sequence of Exophiala oligosperma CBS72588.</title>
        <authorList>
            <consortium name="The Broad Institute Genomics Platform"/>
            <person name="Cuomo C."/>
            <person name="de Hoog S."/>
            <person name="Gorbushina A."/>
            <person name="Stielow B."/>
            <person name="Teixiera M."/>
            <person name="Abouelleil A."/>
            <person name="Chapman S.B."/>
            <person name="Priest M."/>
            <person name="Young S.K."/>
            <person name="Wortman J."/>
            <person name="Nusbaum C."/>
            <person name="Birren B."/>
        </authorList>
    </citation>
    <scope>NUCLEOTIDE SEQUENCE [LARGE SCALE GENOMIC DNA]</scope>
    <source>
        <strain evidence="7 8">CBS 72588</strain>
    </source>
</reference>
<dbReference type="InterPro" id="IPR001138">
    <property type="entry name" value="Zn2Cys6_DnaBD"/>
</dbReference>
<dbReference type="GeneID" id="27352116"/>
<feature type="compositionally biased region" description="Polar residues" evidence="5">
    <location>
        <begin position="36"/>
        <end position="47"/>
    </location>
</feature>
<evidence type="ECO:0000256" key="1">
    <source>
        <dbReference type="ARBA" id="ARBA00023015"/>
    </source>
</evidence>
<dbReference type="SUPFAM" id="SSF57701">
    <property type="entry name" value="Zn2/Cys6 DNA-binding domain"/>
    <property type="match status" value="1"/>
</dbReference>
<sequence>MQAEGDEFGHWMQEGRPVHGQPQSHSDTPDMPGMVSRTNSFPGTQEMSVEGQALSPSDKKRNKLGYHRTAVACGHCRRRKIRCIAAIDDPAGRCQNCIRLKKDCHFYPVDQNSTPGKRARSGTKSDNIFSEGDTSVASSSPGGMLRSNSFERVEQDEGFEYPSPFEHHRQQQQQQQQQQQHGQTVTPSAYLNQSPRHFATEPLTSGYYPNYAHPASGTYPSAFTTGSLPSTMAMPQESAYGYPTPHPNEAYNWGQIPPRPSGTEAEDMQHGFPAAYRSHTYPTFDRRTSQPLQQMPSSAHGMINFELDHQQSSIQANLHEPTSYQPLHDLNEWPGSASRQPAHLAESAPIPYPHGWYSHNSTTTGNREEGGSSHILLSQHRDFRESQHKPG</sequence>
<evidence type="ECO:0000256" key="4">
    <source>
        <dbReference type="ARBA" id="ARBA00023242"/>
    </source>
</evidence>
<evidence type="ECO:0000259" key="6">
    <source>
        <dbReference type="PROSITE" id="PS50048"/>
    </source>
</evidence>
<proteinExistence type="predicted"/>
<keyword evidence="8" id="KW-1185">Reference proteome</keyword>
<dbReference type="PROSITE" id="PS50048">
    <property type="entry name" value="ZN2_CY6_FUNGAL_2"/>
    <property type="match status" value="1"/>
</dbReference>
<feature type="region of interest" description="Disordered" evidence="5">
    <location>
        <begin position="325"/>
        <end position="391"/>
    </location>
</feature>
<evidence type="ECO:0000313" key="7">
    <source>
        <dbReference type="EMBL" id="KIW47340.1"/>
    </source>
</evidence>
<dbReference type="RefSeq" id="XP_016267556.1">
    <property type="nucleotide sequence ID" value="XM_016400503.1"/>
</dbReference>
<feature type="region of interest" description="Disordered" evidence="5">
    <location>
        <begin position="161"/>
        <end position="186"/>
    </location>
</feature>
<dbReference type="GO" id="GO:0008270">
    <property type="term" value="F:zinc ion binding"/>
    <property type="evidence" value="ECO:0007669"/>
    <property type="project" value="InterPro"/>
</dbReference>
<dbReference type="GO" id="GO:0000981">
    <property type="term" value="F:DNA-binding transcription factor activity, RNA polymerase II-specific"/>
    <property type="evidence" value="ECO:0007669"/>
    <property type="project" value="InterPro"/>
</dbReference>
<dbReference type="HOGENOM" id="CLU_030994_1_1_1"/>
<evidence type="ECO:0000256" key="5">
    <source>
        <dbReference type="SAM" id="MobiDB-lite"/>
    </source>
</evidence>
<accession>A0A0D2DXH4</accession>
<gene>
    <name evidence="7" type="ORF">PV06_00042</name>
</gene>
<dbReference type="AlphaFoldDB" id="A0A0D2DXH4"/>
<keyword evidence="4" id="KW-0539">Nucleus</keyword>
<evidence type="ECO:0000256" key="2">
    <source>
        <dbReference type="ARBA" id="ARBA00023125"/>
    </source>
</evidence>
<organism evidence="7 8">
    <name type="scientific">Exophiala oligosperma</name>
    <dbReference type="NCBI Taxonomy" id="215243"/>
    <lineage>
        <taxon>Eukaryota</taxon>
        <taxon>Fungi</taxon>
        <taxon>Dikarya</taxon>
        <taxon>Ascomycota</taxon>
        <taxon>Pezizomycotina</taxon>
        <taxon>Eurotiomycetes</taxon>
        <taxon>Chaetothyriomycetidae</taxon>
        <taxon>Chaetothyriales</taxon>
        <taxon>Herpotrichiellaceae</taxon>
        <taxon>Exophiala</taxon>
    </lineage>
</organism>
<keyword evidence="2" id="KW-0238">DNA-binding</keyword>
<dbReference type="Pfam" id="PF00172">
    <property type="entry name" value="Zn_clus"/>
    <property type="match status" value="1"/>
</dbReference>
<protein>
    <recommendedName>
        <fullName evidence="6">Zn(2)-C6 fungal-type domain-containing protein</fullName>
    </recommendedName>
</protein>
<feature type="region of interest" description="Disordered" evidence="5">
    <location>
        <begin position="108"/>
        <end position="146"/>
    </location>
</feature>
<evidence type="ECO:0000313" key="8">
    <source>
        <dbReference type="Proteomes" id="UP000053342"/>
    </source>
</evidence>
<name>A0A0D2DXH4_9EURO</name>
<feature type="domain" description="Zn(2)-C6 fungal-type" evidence="6">
    <location>
        <begin position="72"/>
        <end position="106"/>
    </location>
</feature>
<dbReference type="VEuPathDB" id="FungiDB:PV06_00042"/>
<dbReference type="Gene3D" id="4.10.240.10">
    <property type="entry name" value="Zn(2)-C6 fungal-type DNA-binding domain"/>
    <property type="match status" value="1"/>
</dbReference>
<dbReference type="SMART" id="SM00066">
    <property type="entry name" value="GAL4"/>
    <property type="match status" value="1"/>
</dbReference>
<dbReference type="PROSITE" id="PS00463">
    <property type="entry name" value="ZN2_CY6_FUNGAL_1"/>
    <property type="match status" value="1"/>
</dbReference>
<feature type="compositionally biased region" description="Basic and acidic residues" evidence="5">
    <location>
        <begin position="379"/>
        <end position="391"/>
    </location>
</feature>
<dbReference type="OrthoDB" id="4150019at2759"/>
<feature type="compositionally biased region" description="Polar residues" evidence="5">
    <location>
        <begin position="122"/>
        <end position="146"/>
    </location>
</feature>
<dbReference type="EMBL" id="KN847332">
    <property type="protein sequence ID" value="KIW47340.1"/>
    <property type="molecule type" value="Genomic_DNA"/>
</dbReference>
<dbReference type="CDD" id="cd00067">
    <property type="entry name" value="GAL4"/>
    <property type="match status" value="1"/>
</dbReference>
<dbReference type="InterPro" id="IPR036864">
    <property type="entry name" value="Zn2-C6_fun-type_DNA-bd_sf"/>
</dbReference>
<feature type="compositionally biased region" description="Low complexity" evidence="5">
    <location>
        <begin position="171"/>
        <end position="180"/>
    </location>
</feature>
<keyword evidence="3" id="KW-0804">Transcription</keyword>
<keyword evidence="1" id="KW-0805">Transcription regulation</keyword>